<feature type="transmembrane region" description="Helical" evidence="1">
    <location>
        <begin position="125"/>
        <end position="146"/>
    </location>
</feature>
<organism evidence="2 3">
    <name type="scientific">Linnemannia exigua</name>
    <dbReference type="NCBI Taxonomy" id="604196"/>
    <lineage>
        <taxon>Eukaryota</taxon>
        <taxon>Fungi</taxon>
        <taxon>Fungi incertae sedis</taxon>
        <taxon>Mucoromycota</taxon>
        <taxon>Mortierellomycotina</taxon>
        <taxon>Mortierellomycetes</taxon>
        <taxon>Mortierellales</taxon>
        <taxon>Mortierellaceae</taxon>
        <taxon>Linnemannia</taxon>
    </lineage>
</organism>
<keyword evidence="3" id="KW-1185">Reference proteome</keyword>
<evidence type="ECO:0000256" key="1">
    <source>
        <dbReference type="SAM" id="Phobius"/>
    </source>
</evidence>
<accession>A0AAD4D0Y6</accession>
<feature type="transmembrane region" description="Helical" evidence="1">
    <location>
        <begin position="52"/>
        <end position="69"/>
    </location>
</feature>
<keyword evidence="1" id="KW-0812">Transmembrane</keyword>
<dbReference type="AlphaFoldDB" id="A0AAD4D0Y6"/>
<dbReference type="Proteomes" id="UP001194580">
    <property type="component" value="Unassembled WGS sequence"/>
</dbReference>
<feature type="transmembrane region" description="Helical" evidence="1">
    <location>
        <begin position="81"/>
        <end position="105"/>
    </location>
</feature>
<evidence type="ECO:0000313" key="2">
    <source>
        <dbReference type="EMBL" id="KAG0252943.1"/>
    </source>
</evidence>
<proteinExistence type="predicted"/>
<comment type="caution">
    <text evidence="2">The sequence shown here is derived from an EMBL/GenBank/DDBJ whole genome shotgun (WGS) entry which is preliminary data.</text>
</comment>
<reference evidence="2" key="1">
    <citation type="journal article" date="2020" name="Fungal Divers.">
        <title>Resolving the Mortierellaceae phylogeny through synthesis of multi-gene phylogenetics and phylogenomics.</title>
        <authorList>
            <person name="Vandepol N."/>
            <person name="Liber J."/>
            <person name="Desiro A."/>
            <person name="Na H."/>
            <person name="Kennedy M."/>
            <person name="Barry K."/>
            <person name="Grigoriev I.V."/>
            <person name="Miller A.N."/>
            <person name="O'Donnell K."/>
            <person name="Stajich J.E."/>
            <person name="Bonito G."/>
        </authorList>
    </citation>
    <scope>NUCLEOTIDE SEQUENCE</scope>
    <source>
        <strain evidence="2">NRRL 28262</strain>
    </source>
</reference>
<sequence>MSLIGMRIWVAFVTFISLAITIASYVNATLVINKLREEHNINVTLDWRHHCSIITSVILFGIYAYSVWTRNKVTSIIQNKFLRAILVLIPAVILLYVDISTIVYARPEAFTCSHKNGPTCHLWISSIYLSLIASLFVLAEVLMSVFMTPRAKSVDY</sequence>
<name>A0AAD4D0Y6_9FUNG</name>
<keyword evidence="1" id="KW-0472">Membrane</keyword>
<protein>
    <submittedName>
        <fullName evidence="2">Uncharacterized protein</fullName>
    </submittedName>
</protein>
<keyword evidence="1" id="KW-1133">Transmembrane helix</keyword>
<evidence type="ECO:0000313" key="3">
    <source>
        <dbReference type="Proteomes" id="UP001194580"/>
    </source>
</evidence>
<gene>
    <name evidence="2" type="ORF">BGZ95_006482</name>
</gene>
<dbReference type="EMBL" id="JAAAIL010003018">
    <property type="protein sequence ID" value="KAG0252943.1"/>
    <property type="molecule type" value="Genomic_DNA"/>
</dbReference>